<dbReference type="GO" id="GO:0015031">
    <property type="term" value="P:protein transport"/>
    <property type="evidence" value="ECO:0007669"/>
    <property type="project" value="TreeGrafter"/>
</dbReference>
<proteinExistence type="predicted"/>
<dbReference type="InterPro" id="IPR014752">
    <property type="entry name" value="Arrestin-like_C"/>
</dbReference>
<keyword evidence="3" id="KW-1185">Reference proteome</keyword>
<dbReference type="PANTHER" id="PTHR11188:SF17">
    <property type="entry name" value="FI21816P1"/>
    <property type="match status" value="1"/>
</dbReference>
<feature type="region of interest" description="Disordered" evidence="1">
    <location>
        <begin position="386"/>
        <end position="415"/>
    </location>
</feature>
<feature type="region of interest" description="Disordered" evidence="1">
    <location>
        <begin position="625"/>
        <end position="682"/>
    </location>
</feature>
<evidence type="ECO:0000313" key="3">
    <source>
        <dbReference type="Proteomes" id="UP001139887"/>
    </source>
</evidence>
<feature type="compositionally biased region" description="Low complexity" evidence="1">
    <location>
        <begin position="456"/>
        <end position="482"/>
    </location>
</feature>
<dbReference type="AlphaFoldDB" id="A0A9W8I651"/>
<evidence type="ECO:0000256" key="1">
    <source>
        <dbReference type="SAM" id="MobiDB-lite"/>
    </source>
</evidence>
<feature type="region of interest" description="Disordered" evidence="1">
    <location>
        <begin position="456"/>
        <end position="558"/>
    </location>
</feature>
<organism evidence="2 3">
    <name type="scientific">Coemansia brasiliensis</name>
    <dbReference type="NCBI Taxonomy" id="2650707"/>
    <lineage>
        <taxon>Eukaryota</taxon>
        <taxon>Fungi</taxon>
        <taxon>Fungi incertae sedis</taxon>
        <taxon>Zoopagomycota</taxon>
        <taxon>Kickxellomycotina</taxon>
        <taxon>Kickxellomycetes</taxon>
        <taxon>Kickxellales</taxon>
        <taxon>Kickxellaceae</taxon>
        <taxon>Coemansia</taxon>
    </lineage>
</organism>
<feature type="compositionally biased region" description="Polar residues" evidence="1">
    <location>
        <begin position="10"/>
        <end position="32"/>
    </location>
</feature>
<dbReference type="GO" id="GO:0005737">
    <property type="term" value="C:cytoplasm"/>
    <property type="evidence" value="ECO:0007669"/>
    <property type="project" value="TreeGrafter"/>
</dbReference>
<feature type="compositionally biased region" description="Basic and acidic residues" evidence="1">
    <location>
        <begin position="641"/>
        <end position="665"/>
    </location>
</feature>
<comment type="caution">
    <text evidence="2">The sequence shown here is derived from an EMBL/GenBank/DDBJ whole genome shotgun (WGS) entry which is preliminary data.</text>
</comment>
<dbReference type="InterPro" id="IPR050357">
    <property type="entry name" value="Arrestin_domain-protein"/>
</dbReference>
<gene>
    <name evidence="2" type="ORF">IWW36_003001</name>
</gene>
<protein>
    <recommendedName>
        <fullName evidence="4">Arrestin C-terminal-like domain-containing protein</fullName>
    </recommendedName>
</protein>
<feature type="region of interest" description="Disordered" evidence="1">
    <location>
        <begin position="1"/>
        <end position="32"/>
    </location>
</feature>
<feature type="compositionally biased region" description="Polar residues" evidence="1">
    <location>
        <begin position="488"/>
        <end position="500"/>
    </location>
</feature>
<name>A0A9W8I651_9FUNG</name>
<dbReference type="EMBL" id="JANBUW010000121">
    <property type="protein sequence ID" value="KAJ2848911.1"/>
    <property type="molecule type" value="Genomic_DNA"/>
</dbReference>
<dbReference type="Gene3D" id="2.60.40.640">
    <property type="match status" value="2"/>
</dbReference>
<dbReference type="PANTHER" id="PTHR11188">
    <property type="entry name" value="ARRESTIN DOMAIN CONTAINING PROTEIN"/>
    <property type="match status" value="1"/>
</dbReference>
<dbReference type="OrthoDB" id="2333384at2759"/>
<evidence type="ECO:0000313" key="2">
    <source>
        <dbReference type="EMBL" id="KAJ2848911.1"/>
    </source>
</evidence>
<evidence type="ECO:0008006" key="4">
    <source>
        <dbReference type="Google" id="ProtNLM"/>
    </source>
</evidence>
<reference evidence="2" key="1">
    <citation type="submission" date="2022-07" db="EMBL/GenBank/DDBJ databases">
        <title>Phylogenomic reconstructions and comparative analyses of Kickxellomycotina fungi.</title>
        <authorList>
            <person name="Reynolds N.K."/>
            <person name="Stajich J.E."/>
            <person name="Barry K."/>
            <person name="Grigoriev I.V."/>
            <person name="Crous P."/>
            <person name="Smith M.E."/>
        </authorList>
    </citation>
    <scope>NUCLEOTIDE SEQUENCE</scope>
    <source>
        <strain evidence="2">NRRL 1566</strain>
    </source>
</reference>
<accession>A0A9W8I651</accession>
<feature type="compositionally biased region" description="Low complexity" evidence="1">
    <location>
        <begin position="393"/>
        <end position="406"/>
    </location>
</feature>
<sequence>MESSARLITPSVTPNNDALTRNRKNSSTVPAMPNSQISMFKLTTSAGNSIDQPVRPGDRFSGVLVVQLSRPISATQVVLELTASERWATTLKGTTRPERTHIFACSLVLWRAMRNGAANASTVLSDGLHVFNFSCQIPNLNYPQNVHCGEFEIGYLLEARLMAPKDYGGGEHIAGRVVKDMFFTPLVVLVPNLEPLVVSETLYFEKKGKRGKPAVEMRAAINNRQLLPGSKAKIDVSIKELASSSWTRIMVRLFESTRCRISTQMPFSQPLWSAERELVHTEVVRSSVYSYFINDDMMGKPTTETKTATGETITNESLVFNIPPIPVGAMSTDHLEFTHFIRIEVVIPSWMSSDRSVHLDIPVQMITCEITNAARFLSRRGSIPSIERKSENDNSSVVSSKSGSSGLRSAQTTERSLVMSEDTLAMVINSLPPRYCDVPIEQRQTPSLMFVKQSNMNQMQQQDHHYQQQQQQQQQQQAMRQHGMTSIDGRSSSSANSTLDDFSKERYRSRPLPMAPGQPGMQGGNPPPLPAEPMPVGMPTVSRPPSSRTQMSGRREGQVQQVNINVQQSMRVNPLVLSPYDPNDPRLDDDSIPLMRGESPISGSTGIIPEDSYSLASSKMREHTSHLHTPISPPYNNGSVEEFHGDDAGYFKESSGRRPADREYVTDNMYPVRKTPSLKQYR</sequence>
<dbReference type="Proteomes" id="UP001139887">
    <property type="component" value="Unassembled WGS sequence"/>
</dbReference>
<feature type="compositionally biased region" description="Polar residues" evidence="1">
    <location>
        <begin position="543"/>
        <end position="552"/>
    </location>
</feature>